<dbReference type="OrthoDB" id="10182564at2759"/>
<keyword evidence="5" id="KW-1185">Reference proteome</keyword>
<protein>
    <submittedName>
        <fullName evidence="2">Uncharacterized protein</fullName>
    </submittedName>
</protein>
<organism evidence="2 5">
    <name type="scientific">Didymodactylos carnosus</name>
    <dbReference type="NCBI Taxonomy" id="1234261"/>
    <lineage>
        <taxon>Eukaryota</taxon>
        <taxon>Metazoa</taxon>
        <taxon>Spiralia</taxon>
        <taxon>Gnathifera</taxon>
        <taxon>Rotifera</taxon>
        <taxon>Eurotatoria</taxon>
        <taxon>Bdelloidea</taxon>
        <taxon>Philodinida</taxon>
        <taxon>Philodinidae</taxon>
        <taxon>Didymodactylos</taxon>
    </lineage>
</organism>
<name>A0A815JTT6_9BILA</name>
<dbReference type="EMBL" id="CAJOBC010081985">
    <property type="protein sequence ID" value="CAF4278843.1"/>
    <property type="molecule type" value="Genomic_DNA"/>
</dbReference>
<evidence type="ECO:0000313" key="3">
    <source>
        <dbReference type="EMBL" id="CAF4076227.1"/>
    </source>
</evidence>
<dbReference type="AlphaFoldDB" id="A0A815JTT6"/>
<evidence type="ECO:0000313" key="5">
    <source>
        <dbReference type="Proteomes" id="UP000663829"/>
    </source>
</evidence>
<dbReference type="Proteomes" id="UP000663829">
    <property type="component" value="Unassembled WGS sequence"/>
</dbReference>
<evidence type="ECO:0000313" key="2">
    <source>
        <dbReference type="EMBL" id="CAF1383817.1"/>
    </source>
</evidence>
<dbReference type="EMBL" id="CAJOBA010039353">
    <property type="protein sequence ID" value="CAF4076227.1"/>
    <property type="molecule type" value="Genomic_DNA"/>
</dbReference>
<dbReference type="Proteomes" id="UP000682733">
    <property type="component" value="Unassembled WGS sequence"/>
</dbReference>
<proteinExistence type="predicted"/>
<gene>
    <name evidence="2" type="ORF">GPM918_LOCUS32458</name>
    <name evidence="1" type="ORF">OVA965_LOCUS27170</name>
    <name evidence="4" type="ORF">SRO942_LOCUS33126</name>
    <name evidence="3" type="ORF">TMI583_LOCUS27914</name>
</gene>
<dbReference type="EMBL" id="CAJNOQ010016585">
    <property type="protein sequence ID" value="CAF1383817.1"/>
    <property type="molecule type" value="Genomic_DNA"/>
</dbReference>
<accession>A0A815JTT6</accession>
<dbReference type="Proteomes" id="UP000677228">
    <property type="component" value="Unassembled WGS sequence"/>
</dbReference>
<dbReference type="Proteomes" id="UP000681722">
    <property type="component" value="Unassembled WGS sequence"/>
</dbReference>
<evidence type="ECO:0000313" key="4">
    <source>
        <dbReference type="EMBL" id="CAF4278843.1"/>
    </source>
</evidence>
<reference evidence="2" key="1">
    <citation type="submission" date="2021-02" db="EMBL/GenBank/DDBJ databases">
        <authorList>
            <person name="Nowell W R."/>
        </authorList>
    </citation>
    <scope>NUCLEOTIDE SEQUENCE</scope>
</reference>
<evidence type="ECO:0000313" key="1">
    <source>
        <dbReference type="EMBL" id="CAF1270682.1"/>
    </source>
</evidence>
<dbReference type="EMBL" id="CAJNOK010017793">
    <property type="protein sequence ID" value="CAF1270682.1"/>
    <property type="molecule type" value="Genomic_DNA"/>
</dbReference>
<comment type="caution">
    <text evidence="2">The sequence shown here is derived from an EMBL/GenBank/DDBJ whole genome shotgun (WGS) entry which is preliminary data.</text>
</comment>
<sequence>MLNYHVKQQNLWDASLSHADVNNLIHDIYPSHPLTLTSNNRRFLIVSLKPNVLTTSTIVLRHSQQFVINRTQVSSISIGLLRRLCAERKLFELSLFPEKNKKFISDLVKKHSLISDFTSLIILETLGQHIEYKIYPAKMRTKLYNDYLNYQKNKQETINTNRTYDAWNNIPDILVHFFL</sequence>